<feature type="compositionally biased region" description="Low complexity" evidence="1">
    <location>
        <begin position="377"/>
        <end position="402"/>
    </location>
</feature>
<feature type="signal peptide" evidence="3">
    <location>
        <begin position="1"/>
        <end position="19"/>
    </location>
</feature>
<evidence type="ECO:0000256" key="1">
    <source>
        <dbReference type="SAM" id="MobiDB-lite"/>
    </source>
</evidence>
<dbReference type="InterPro" id="IPR008475">
    <property type="entry name" value="PLipase_C_C"/>
</dbReference>
<evidence type="ECO:0000256" key="3">
    <source>
        <dbReference type="SAM" id="SignalP"/>
    </source>
</evidence>
<evidence type="ECO:0000313" key="6">
    <source>
        <dbReference type="EMBL" id="BAU83305.1"/>
    </source>
</evidence>
<dbReference type="NCBIfam" id="NF041528">
    <property type="entry name" value="strep_LAETG"/>
    <property type="match status" value="1"/>
</dbReference>
<evidence type="ECO:0000259" key="5">
    <source>
        <dbReference type="Pfam" id="PF08341"/>
    </source>
</evidence>
<dbReference type="Proteomes" id="UP000217676">
    <property type="component" value="Chromosome"/>
</dbReference>
<dbReference type="GO" id="GO:0016042">
    <property type="term" value="P:lipid catabolic process"/>
    <property type="evidence" value="ECO:0007669"/>
    <property type="project" value="InterPro"/>
</dbReference>
<keyword evidence="7" id="KW-1185">Reference proteome</keyword>
<dbReference type="NCBIfam" id="TIGR03934">
    <property type="entry name" value="TQXA_dom"/>
    <property type="match status" value="1"/>
</dbReference>
<dbReference type="KEGG" id="slau:SLA_2377"/>
<organism evidence="6 7">
    <name type="scientific">Streptomyces laurentii</name>
    <dbReference type="NCBI Taxonomy" id="39478"/>
    <lineage>
        <taxon>Bacteria</taxon>
        <taxon>Bacillati</taxon>
        <taxon>Actinomycetota</taxon>
        <taxon>Actinomycetes</taxon>
        <taxon>Kitasatosporales</taxon>
        <taxon>Streptomycetaceae</taxon>
        <taxon>Streptomyces</taxon>
    </lineage>
</organism>
<sequence length="457" mass="46044">MVSGLVAAGAIAVAGPAAADEGNQGIGGATATLGDLKIFDTVTIKGSERKYSAGLFEMDVKSGGSIQTYCIDFHTSALKGQDYEEVGWDQSSLHNNADAGKIRWILQNSYPQVNDLGELARKAGAKGLTPKTAAAATQAAIWHFSDKVDATPVNAEAAKLTDYLEAKATNLAEPKASLSLSPSSVAGKAGERLGPITVDTNADTAAVSLAPGAPAGVQIVDKDGKAITSVSKGESKIYFGVPAGTADGSAELNVQANTTVPIGRAFVSKKVKSQTLILAGTSTSTVTAKATATWAKQGALPSVTAVKNCAKGGLDIVASNKGDEDWTFDLKGEKHTVAAGKSETFTVPVAEDEAYKFTITGPNGFEKVVEGVLDCKTATPGPTPSETTPGPTPSETTPAPGGTTTGGNTPGTNTGGGDLAETGGSSATPVIAGIAAALVVVGGGAMFFLRKKKAAGQ</sequence>
<keyword evidence="2" id="KW-1133">Transmembrane helix</keyword>
<proteinExistence type="predicted"/>
<evidence type="ECO:0000313" key="7">
    <source>
        <dbReference type="Proteomes" id="UP000217676"/>
    </source>
</evidence>
<feature type="domain" description="Bacterial phospholipase C C-terminal" evidence="4">
    <location>
        <begin position="303"/>
        <end position="371"/>
    </location>
</feature>
<dbReference type="Gene3D" id="1.10.150.480">
    <property type="match status" value="1"/>
</dbReference>
<dbReference type="AlphaFoldDB" id="A0A160NYS2"/>
<dbReference type="InterPro" id="IPR013552">
    <property type="entry name" value="Thioester_dom"/>
</dbReference>
<protein>
    <recommendedName>
        <fullName evidence="8">TQXA domain-containing protein</fullName>
    </recommendedName>
</protein>
<feature type="chain" id="PRO_5007819025" description="TQXA domain-containing protein" evidence="3">
    <location>
        <begin position="20"/>
        <end position="457"/>
    </location>
</feature>
<evidence type="ECO:0000256" key="2">
    <source>
        <dbReference type="SAM" id="Phobius"/>
    </source>
</evidence>
<feature type="transmembrane region" description="Helical" evidence="2">
    <location>
        <begin position="430"/>
        <end position="449"/>
    </location>
</feature>
<evidence type="ECO:0000259" key="4">
    <source>
        <dbReference type="Pfam" id="PF05506"/>
    </source>
</evidence>
<accession>A0A160NYS2</accession>
<keyword evidence="2" id="KW-0812">Transmembrane</keyword>
<keyword evidence="3" id="KW-0732">Signal</keyword>
<dbReference type="EMBL" id="AP017424">
    <property type="protein sequence ID" value="BAU83305.1"/>
    <property type="molecule type" value="Genomic_DNA"/>
</dbReference>
<dbReference type="Pfam" id="PF08341">
    <property type="entry name" value="TED"/>
    <property type="match status" value="1"/>
</dbReference>
<evidence type="ECO:0008006" key="8">
    <source>
        <dbReference type="Google" id="ProtNLM"/>
    </source>
</evidence>
<gene>
    <name evidence="6" type="ORF">SLA_2377</name>
</gene>
<dbReference type="Pfam" id="PF05506">
    <property type="entry name" value="PLipase_C_C"/>
    <property type="match status" value="1"/>
</dbReference>
<keyword evidence="2" id="KW-0472">Membrane</keyword>
<dbReference type="GO" id="GO:0004629">
    <property type="term" value="F:phospholipase C activity"/>
    <property type="evidence" value="ECO:0007669"/>
    <property type="project" value="InterPro"/>
</dbReference>
<dbReference type="NCBIfam" id="TIGR01167">
    <property type="entry name" value="LPXTG_anchor"/>
    <property type="match status" value="1"/>
</dbReference>
<feature type="region of interest" description="Disordered" evidence="1">
    <location>
        <begin position="375"/>
        <end position="422"/>
    </location>
</feature>
<feature type="domain" description="Thioester" evidence="5">
    <location>
        <begin position="68"/>
        <end position="169"/>
    </location>
</feature>
<name>A0A160NYS2_STRLU</name>
<dbReference type="InterPro" id="IPR023849">
    <property type="entry name" value="TQXA_dom"/>
</dbReference>
<feature type="compositionally biased region" description="Gly residues" evidence="1">
    <location>
        <begin position="403"/>
        <end position="418"/>
    </location>
</feature>
<reference evidence="6 7" key="1">
    <citation type="journal article" date="2016" name="Genome Announc.">
        <title>Complete Genome Sequence of Thiostrepton-Producing Streptomyces laurentii ATCC 31255.</title>
        <authorList>
            <person name="Doi K."/>
            <person name="Fujino Y."/>
            <person name="Nagayoshi Y."/>
            <person name="Ohshima T."/>
            <person name="Ogata S."/>
        </authorList>
    </citation>
    <scope>NUCLEOTIDE SEQUENCE [LARGE SCALE GENOMIC DNA]</scope>
    <source>
        <strain evidence="6 7">ATCC 31255</strain>
    </source>
</reference>